<evidence type="ECO:0000313" key="6">
    <source>
        <dbReference type="Proteomes" id="UP001497392"/>
    </source>
</evidence>
<sequence length="169" mass="19155">MIMLFIRARLEHVAELSLPKGYTYTITVKDSTGDDERKGVEVTSTHEEELPASRGSANFALRWHRDSKMPAHLNVQEIQKEAKTKGKDILRAAYTAEDEGKFIGIVGFECRGLEVTDWHPQDGFTVKSSSGAVFEDVDLSEKEWMDYDEKLGESIGIYDLEWKLQAVKL</sequence>
<comment type="caution">
    <text evidence="5">The sequence shown here is derived from an EMBL/GenBank/DDBJ whole genome shotgun (WGS) entry which is preliminary data.</text>
</comment>
<evidence type="ECO:0000256" key="3">
    <source>
        <dbReference type="ARBA" id="ARBA00022833"/>
    </source>
</evidence>
<evidence type="ECO:0000313" key="5">
    <source>
        <dbReference type="EMBL" id="CAL5229987.1"/>
    </source>
</evidence>
<dbReference type="PANTHER" id="PTHR12857">
    <property type="entry name" value="CXXC MOTIF CONTAINING ZINC BINDING PROTEIN"/>
    <property type="match status" value="1"/>
</dbReference>
<comment type="similarity">
    <text evidence="1">Belongs to the UPF0587 family.</text>
</comment>
<dbReference type="SUPFAM" id="SSF141678">
    <property type="entry name" value="MAL13P1.257-like"/>
    <property type="match status" value="1"/>
</dbReference>
<dbReference type="InterPro" id="IPR008584">
    <property type="entry name" value="CXXC_Zn-binding_euk"/>
</dbReference>
<dbReference type="EMBL" id="CAXHTA020000021">
    <property type="protein sequence ID" value="CAL5229987.1"/>
    <property type="molecule type" value="Genomic_DNA"/>
</dbReference>
<keyword evidence="2" id="KW-0479">Metal-binding</keyword>
<dbReference type="Proteomes" id="UP001497392">
    <property type="component" value="Unassembled WGS sequence"/>
</dbReference>
<organism evidence="5 6">
    <name type="scientific">Coccomyxa viridis</name>
    <dbReference type="NCBI Taxonomy" id="1274662"/>
    <lineage>
        <taxon>Eukaryota</taxon>
        <taxon>Viridiplantae</taxon>
        <taxon>Chlorophyta</taxon>
        <taxon>core chlorophytes</taxon>
        <taxon>Trebouxiophyceae</taxon>
        <taxon>Trebouxiophyceae incertae sedis</taxon>
        <taxon>Coccomyxaceae</taxon>
        <taxon>Coccomyxa</taxon>
    </lineage>
</organism>
<keyword evidence="3" id="KW-0862">Zinc</keyword>
<proteinExistence type="inferred from homology"/>
<name>A0ABP1GDN2_9CHLO</name>
<reference evidence="5 6" key="1">
    <citation type="submission" date="2024-06" db="EMBL/GenBank/DDBJ databases">
        <authorList>
            <person name="Kraege A."/>
            <person name="Thomma B."/>
        </authorList>
    </citation>
    <scope>NUCLEOTIDE SEQUENCE [LARGE SCALE GENOMIC DNA]</scope>
</reference>
<accession>A0ABP1GDN2</accession>
<protein>
    <submittedName>
        <fullName evidence="5">G13420 protein</fullName>
    </submittedName>
</protein>
<feature type="region of interest" description="Disordered" evidence="4">
    <location>
        <begin position="32"/>
        <end position="53"/>
    </location>
</feature>
<evidence type="ECO:0000256" key="1">
    <source>
        <dbReference type="ARBA" id="ARBA00007818"/>
    </source>
</evidence>
<gene>
    <name evidence="5" type="primary">g13420</name>
    <name evidence="5" type="ORF">VP750_LOCUS11893</name>
</gene>
<evidence type="ECO:0000256" key="2">
    <source>
        <dbReference type="ARBA" id="ARBA00022723"/>
    </source>
</evidence>
<evidence type="ECO:0000256" key="4">
    <source>
        <dbReference type="SAM" id="MobiDB-lite"/>
    </source>
</evidence>
<keyword evidence="6" id="KW-1185">Reference proteome</keyword>
<dbReference type="PANTHER" id="PTHR12857:SF0">
    <property type="entry name" value="CXXC MOTIF CONTAINING ZINC BINDING PROTEIN"/>
    <property type="match status" value="1"/>
</dbReference>
<feature type="compositionally biased region" description="Basic and acidic residues" evidence="4">
    <location>
        <begin position="32"/>
        <end position="51"/>
    </location>
</feature>
<dbReference type="Pfam" id="PF05907">
    <property type="entry name" value="CXXC_Zn-b_euk"/>
    <property type="match status" value="1"/>
</dbReference>